<dbReference type="AlphaFoldDB" id="A0A5J4WZ53"/>
<protein>
    <submittedName>
        <fullName evidence="1">Uncharacterized protein</fullName>
    </submittedName>
</protein>
<organism evidence="1 2">
    <name type="scientific">Streblomastix strix</name>
    <dbReference type="NCBI Taxonomy" id="222440"/>
    <lineage>
        <taxon>Eukaryota</taxon>
        <taxon>Metamonada</taxon>
        <taxon>Preaxostyla</taxon>
        <taxon>Oxymonadida</taxon>
        <taxon>Streblomastigidae</taxon>
        <taxon>Streblomastix</taxon>
    </lineage>
</organism>
<accession>A0A5J4WZ53</accession>
<evidence type="ECO:0000313" key="1">
    <source>
        <dbReference type="EMBL" id="KAA6399625.1"/>
    </source>
</evidence>
<dbReference type="EMBL" id="SNRW01000712">
    <property type="protein sequence ID" value="KAA6399625.1"/>
    <property type="molecule type" value="Genomic_DNA"/>
</dbReference>
<gene>
    <name evidence="1" type="ORF">EZS28_004852</name>
</gene>
<proteinExistence type="predicted"/>
<name>A0A5J4WZ53_9EUKA</name>
<dbReference type="Proteomes" id="UP000324800">
    <property type="component" value="Unassembled WGS sequence"/>
</dbReference>
<comment type="caution">
    <text evidence="1">The sequence shown here is derived from an EMBL/GenBank/DDBJ whole genome shotgun (WGS) entry which is preliminary data.</text>
</comment>
<sequence length="162" mass="18737">MNNPKVAYILRKTTIKGPTMISTIGKRDQIGYFLKRQKMEDNEQDETASKCSEKSRQVTHTRRFTSSFLSPTRKQIEDAKFKVNEYKPGVGRYTINYKRVDSEKYKPNPFAELSPAFLSTVRVEPGDMNKTGRGWLTTRSNSTDTKRIQSQNNNTLIIEDQF</sequence>
<evidence type="ECO:0000313" key="2">
    <source>
        <dbReference type="Proteomes" id="UP000324800"/>
    </source>
</evidence>
<reference evidence="1 2" key="1">
    <citation type="submission" date="2019-03" db="EMBL/GenBank/DDBJ databases">
        <title>Single cell metagenomics reveals metabolic interactions within the superorganism composed of flagellate Streblomastix strix and complex community of Bacteroidetes bacteria on its surface.</title>
        <authorList>
            <person name="Treitli S.C."/>
            <person name="Kolisko M."/>
            <person name="Husnik F."/>
            <person name="Keeling P."/>
            <person name="Hampl V."/>
        </authorList>
    </citation>
    <scope>NUCLEOTIDE SEQUENCE [LARGE SCALE GENOMIC DNA]</scope>
    <source>
        <strain evidence="1">ST1C</strain>
    </source>
</reference>